<dbReference type="AlphaFoldDB" id="A0A9Q9IVM0"/>
<dbReference type="Proteomes" id="UP001058003">
    <property type="component" value="Chromosome"/>
</dbReference>
<evidence type="ECO:0000313" key="1">
    <source>
        <dbReference type="EMBL" id="UWZ60180.1"/>
    </source>
</evidence>
<keyword evidence="2" id="KW-1185">Reference proteome</keyword>
<gene>
    <name evidence="1" type="ORF">Daura_48565</name>
</gene>
<name>A0A9Q9IVM0_9ACTN</name>
<protein>
    <recommendedName>
        <fullName evidence="3">Abi-like protein</fullName>
    </recommendedName>
</protein>
<accession>A0A9Q9IVM0</accession>
<dbReference type="KEGG" id="daur:Daura_48565"/>
<proteinExistence type="predicted"/>
<dbReference type="EMBL" id="CP073767">
    <property type="protein sequence ID" value="UWZ60180.1"/>
    <property type="molecule type" value="Genomic_DNA"/>
</dbReference>
<organism evidence="1 2">
    <name type="scientific">Dactylosporangium aurantiacum</name>
    <dbReference type="NCBI Taxonomy" id="35754"/>
    <lineage>
        <taxon>Bacteria</taxon>
        <taxon>Bacillati</taxon>
        <taxon>Actinomycetota</taxon>
        <taxon>Actinomycetes</taxon>
        <taxon>Micromonosporales</taxon>
        <taxon>Micromonosporaceae</taxon>
        <taxon>Dactylosporangium</taxon>
    </lineage>
</organism>
<evidence type="ECO:0008006" key="3">
    <source>
        <dbReference type="Google" id="ProtNLM"/>
    </source>
</evidence>
<dbReference type="OrthoDB" id="3418622at2"/>
<sequence>MGDNNDKWVYDVLSEARLAPYLADCGGDVAAAWHLHAWNIRISAAFFPVLQFVEVALRNKLNRELSARFGRANWWSVAPLNEHGERLVKHALEKVSAPFSSQSANDVVAKLTFGFWVSLISQTYDRTLWVPALHRAFPHYRGRRDVLHAELRQVLGLRNRVMHHEPIHRHDLAASHATIYRLFGYMSSDLAAAVRPTDEVPRVLRLR</sequence>
<evidence type="ECO:0000313" key="2">
    <source>
        <dbReference type="Proteomes" id="UP001058003"/>
    </source>
</evidence>
<reference evidence="1" key="1">
    <citation type="submission" date="2021-04" db="EMBL/GenBank/DDBJ databases">
        <title>Dactylosporangium aurantiacum NRRL B-8018 full assembly.</title>
        <authorList>
            <person name="Hartkoorn R.C."/>
            <person name="Beaudoing E."/>
            <person name="Hot D."/>
        </authorList>
    </citation>
    <scope>NUCLEOTIDE SEQUENCE</scope>
    <source>
        <strain evidence="1">NRRL B-8018</strain>
    </source>
</reference>